<dbReference type="InterPro" id="IPR009003">
    <property type="entry name" value="Peptidase_S1_PA"/>
</dbReference>
<evidence type="ECO:0000313" key="9">
    <source>
        <dbReference type="EMBL" id="SOQ41246.1"/>
    </source>
</evidence>
<accession>A0A2H1VKC2</accession>
<dbReference type="InterPro" id="IPR043504">
    <property type="entry name" value="Peptidase_S1_PA_chymotrypsin"/>
</dbReference>
<evidence type="ECO:0000256" key="3">
    <source>
        <dbReference type="ARBA" id="ARBA00022989"/>
    </source>
</evidence>
<dbReference type="GO" id="GO:0016020">
    <property type="term" value="C:membrane"/>
    <property type="evidence" value="ECO:0007669"/>
    <property type="project" value="UniProtKB-SubCell"/>
</dbReference>
<evidence type="ECO:0000256" key="6">
    <source>
        <dbReference type="SAM" id="Phobius"/>
    </source>
</evidence>
<gene>
    <name evidence="9" type="ORF">SFRICE_001628</name>
</gene>
<dbReference type="SUPFAM" id="SSF50494">
    <property type="entry name" value="Trypsin-like serine proteases"/>
    <property type="match status" value="1"/>
</dbReference>
<dbReference type="Pfam" id="PF00089">
    <property type="entry name" value="Trypsin"/>
    <property type="match status" value="1"/>
</dbReference>
<dbReference type="Gene3D" id="2.40.10.10">
    <property type="entry name" value="Trypsin-like serine proteases"/>
    <property type="match status" value="2"/>
</dbReference>
<feature type="region of interest" description="Disordered" evidence="5">
    <location>
        <begin position="32"/>
        <end position="59"/>
    </location>
</feature>
<dbReference type="InterPro" id="IPR038599">
    <property type="entry name" value="LAP1C-like_C_sf"/>
</dbReference>
<keyword evidence="2 6" id="KW-0812">Transmembrane</keyword>
<sequence>MMKIGSIFLHFLIPIVFVFGFITTCAGENVKKSVDDNRDDNGETNDESKDESLDIPVESEPNNITCTRRQNSQMHEILAAGHQQFPFMAAIMSQQNEYLCSGVVVANGLILTTAQCTQQPLSYILLNTTTDKKDDTTVSLHVIKTERFPTFTGSDSLKDIGIVYTEKHNNSIATKIILSNYTNPRNVLDLEGIGFGLNADIGQTKELQYVGMENRSPEEVTDVLKIYFDCVETKVTTCFKDTGGPVLFDKELMGIVIKGQEECSKEMSSTYAVNKRMVDVIPTYAFKAWLDEKIKKNDEQEHVALTSGGVNIKPSARRSIHSYKDDRLRSNETMGRYGLNKSNTQNGPEDADRGVDETDNVMSKMARQTSPLSIRKKKINRSNSYSQDEDNSDDNTTDDSDVEDSFSNYLSKSRAEDESYPAVKNRSNISLERDPSLPHQQKLNAFSRINPRTTQPQPANTSRGIILPIFLVIIAVFSYFILKDQTTIQTQEKSTQTNYDEIKFENSLRDLQEKYNIDDDSILKLKSGISTIISRMDTGAFIFFYNGNKINFDAIKFGKFTDEVAYTAAKYLRSEMSSIQHTVVESANLDMQEHGQLISRYKDDVNRSGVMLVKEIDAVPSDLAMAFHYYCDEYDPLVKKSAIFFTLNKANCSNISVSKTTHEFVEKCLTKKWKTVSPENIRPLVTRVVNVIIDVTSAF</sequence>
<feature type="region of interest" description="Disordered" evidence="5">
    <location>
        <begin position="316"/>
        <end position="459"/>
    </location>
</feature>
<protein>
    <submittedName>
        <fullName evidence="9">SFRICE_001628</fullName>
    </submittedName>
</protein>
<feature type="transmembrane region" description="Helical" evidence="6">
    <location>
        <begin position="465"/>
        <end position="482"/>
    </location>
</feature>
<dbReference type="InterPro" id="IPR051333">
    <property type="entry name" value="CLIP_Serine_Protease"/>
</dbReference>
<feature type="compositionally biased region" description="Basic and acidic residues" evidence="5">
    <location>
        <begin position="32"/>
        <end position="52"/>
    </location>
</feature>
<dbReference type="PROSITE" id="PS50240">
    <property type="entry name" value="TRYPSIN_DOM"/>
    <property type="match status" value="1"/>
</dbReference>
<comment type="subcellular location">
    <subcellularLocation>
        <location evidence="1">Membrane</location>
    </subcellularLocation>
</comment>
<dbReference type="PANTHER" id="PTHR24260:SF136">
    <property type="entry name" value="GH08193P-RELATED"/>
    <property type="match status" value="1"/>
</dbReference>
<feature type="compositionally biased region" description="Polar residues" evidence="5">
    <location>
        <begin position="450"/>
        <end position="459"/>
    </location>
</feature>
<feature type="domain" description="Peptidase S1" evidence="8">
    <location>
        <begin position="77"/>
        <end position="295"/>
    </location>
</feature>
<evidence type="ECO:0000256" key="5">
    <source>
        <dbReference type="SAM" id="MobiDB-lite"/>
    </source>
</evidence>
<evidence type="ECO:0000256" key="1">
    <source>
        <dbReference type="ARBA" id="ARBA00004370"/>
    </source>
</evidence>
<dbReference type="GO" id="GO:0004252">
    <property type="term" value="F:serine-type endopeptidase activity"/>
    <property type="evidence" value="ECO:0007669"/>
    <property type="project" value="InterPro"/>
</dbReference>
<dbReference type="InterPro" id="IPR001254">
    <property type="entry name" value="Trypsin_dom"/>
</dbReference>
<dbReference type="AlphaFoldDB" id="A0A2H1VKC2"/>
<dbReference type="PANTHER" id="PTHR24260">
    <property type="match status" value="1"/>
</dbReference>
<feature type="compositionally biased region" description="Acidic residues" evidence="5">
    <location>
        <begin position="387"/>
        <end position="404"/>
    </location>
</feature>
<feature type="signal peptide" evidence="7">
    <location>
        <begin position="1"/>
        <end position="27"/>
    </location>
</feature>
<evidence type="ECO:0000256" key="2">
    <source>
        <dbReference type="ARBA" id="ARBA00022692"/>
    </source>
</evidence>
<dbReference type="GO" id="GO:0006508">
    <property type="term" value="P:proteolysis"/>
    <property type="evidence" value="ECO:0007669"/>
    <property type="project" value="InterPro"/>
</dbReference>
<reference evidence="9" key="1">
    <citation type="submission" date="2016-07" db="EMBL/GenBank/DDBJ databases">
        <authorList>
            <person name="Bretaudeau A."/>
        </authorList>
    </citation>
    <scope>NUCLEOTIDE SEQUENCE</scope>
    <source>
        <strain evidence="9">Rice</strain>
        <tissue evidence="9">Whole body</tissue>
    </source>
</reference>
<organism evidence="9">
    <name type="scientific">Spodoptera frugiperda</name>
    <name type="common">Fall armyworm</name>
    <dbReference type="NCBI Taxonomy" id="7108"/>
    <lineage>
        <taxon>Eukaryota</taxon>
        <taxon>Metazoa</taxon>
        <taxon>Ecdysozoa</taxon>
        <taxon>Arthropoda</taxon>
        <taxon>Hexapoda</taxon>
        <taxon>Insecta</taxon>
        <taxon>Pterygota</taxon>
        <taxon>Neoptera</taxon>
        <taxon>Endopterygota</taxon>
        <taxon>Lepidoptera</taxon>
        <taxon>Glossata</taxon>
        <taxon>Ditrysia</taxon>
        <taxon>Noctuoidea</taxon>
        <taxon>Noctuidae</taxon>
        <taxon>Amphipyrinae</taxon>
        <taxon>Spodoptera</taxon>
    </lineage>
</organism>
<keyword evidence="3 6" id="KW-1133">Transmembrane helix</keyword>
<dbReference type="Gene3D" id="3.40.50.12190">
    <property type="match status" value="1"/>
</dbReference>
<evidence type="ECO:0000259" key="8">
    <source>
        <dbReference type="PROSITE" id="PS50240"/>
    </source>
</evidence>
<evidence type="ECO:0000256" key="4">
    <source>
        <dbReference type="ARBA" id="ARBA00023136"/>
    </source>
</evidence>
<keyword evidence="4 6" id="KW-0472">Membrane</keyword>
<dbReference type="EMBL" id="ODYU01003012">
    <property type="protein sequence ID" value="SOQ41246.1"/>
    <property type="molecule type" value="Genomic_DNA"/>
</dbReference>
<dbReference type="SMART" id="SM00020">
    <property type="entry name" value="Tryp_SPc"/>
    <property type="match status" value="1"/>
</dbReference>
<name>A0A2H1VKC2_SPOFR</name>
<proteinExistence type="predicted"/>
<evidence type="ECO:0000256" key="7">
    <source>
        <dbReference type="SAM" id="SignalP"/>
    </source>
</evidence>
<keyword evidence="7" id="KW-0732">Signal</keyword>
<feature type="chain" id="PRO_5013614846" evidence="7">
    <location>
        <begin position="28"/>
        <end position="699"/>
    </location>
</feature>